<keyword evidence="3" id="KW-1185">Reference proteome</keyword>
<dbReference type="AlphaFoldDB" id="A0A1I0W3M7"/>
<sequence length="42" mass="4904">MKNDKKGTKIINLIMCILAIFGFSHKQMLIRNLRKNASKKKE</sequence>
<evidence type="ECO:0000313" key="2">
    <source>
        <dbReference type="EMBL" id="SFA82948.1"/>
    </source>
</evidence>
<proteinExistence type="predicted"/>
<gene>
    <name evidence="2" type="ORF">SAMN05216249_10343</name>
</gene>
<organism evidence="2 3">
    <name type="scientific">Acetitomaculum ruminis DSM 5522</name>
    <dbReference type="NCBI Taxonomy" id="1120918"/>
    <lineage>
        <taxon>Bacteria</taxon>
        <taxon>Bacillati</taxon>
        <taxon>Bacillota</taxon>
        <taxon>Clostridia</taxon>
        <taxon>Lachnospirales</taxon>
        <taxon>Lachnospiraceae</taxon>
        <taxon>Acetitomaculum</taxon>
    </lineage>
</organism>
<evidence type="ECO:0000313" key="3">
    <source>
        <dbReference type="Proteomes" id="UP000198838"/>
    </source>
</evidence>
<dbReference type="EMBL" id="FOJY01000003">
    <property type="protein sequence ID" value="SFA82948.1"/>
    <property type="molecule type" value="Genomic_DNA"/>
</dbReference>
<dbReference type="Proteomes" id="UP000198838">
    <property type="component" value="Unassembled WGS sequence"/>
</dbReference>
<keyword evidence="1" id="KW-1133">Transmembrane helix</keyword>
<evidence type="ECO:0000256" key="1">
    <source>
        <dbReference type="SAM" id="Phobius"/>
    </source>
</evidence>
<dbReference type="RefSeq" id="WP_278278320.1">
    <property type="nucleotide sequence ID" value="NZ_FOJY01000003.1"/>
</dbReference>
<protein>
    <submittedName>
        <fullName evidence="2">Uncharacterized protein</fullName>
    </submittedName>
</protein>
<name>A0A1I0W3M7_9FIRM</name>
<feature type="transmembrane region" description="Helical" evidence="1">
    <location>
        <begin position="6"/>
        <end position="24"/>
    </location>
</feature>
<dbReference type="STRING" id="1120918.SAMN05216249_10343"/>
<keyword evidence="1" id="KW-0472">Membrane</keyword>
<reference evidence="2 3" key="1">
    <citation type="submission" date="2016-10" db="EMBL/GenBank/DDBJ databases">
        <authorList>
            <person name="de Groot N.N."/>
        </authorList>
    </citation>
    <scope>NUCLEOTIDE SEQUENCE [LARGE SCALE GENOMIC DNA]</scope>
    <source>
        <strain evidence="2 3">DSM 5522</strain>
    </source>
</reference>
<accession>A0A1I0W3M7</accession>
<keyword evidence="1" id="KW-0812">Transmembrane</keyword>